<dbReference type="Gene3D" id="1.10.3730.20">
    <property type="match status" value="1"/>
</dbReference>
<accession>A0A7R6PD78</accession>
<gene>
    <name evidence="8" type="ORF">AMJAP_1366</name>
</gene>
<name>A0A7R6PD78_9GAMM</name>
<feature type="transmembrane region" description="Helical" evidence="6">
    <location>
        <begin position="99"/>
        <end position="118"/>
    </location>
</feature>
<dbReference type="SUPFAM" id="SSF103481">
    <property type="entry name" value="Multidrug resistance efflux transporter EmrE"/>
    <property type="match status" value="2"/>
</dbReference>
<feature type="domain" description="EamA" evidence="7">
    <location>
        <begin position="8"/>
        <end position="140"/>
    </location>
</feature>
<keyword evidence="4 6" id="KW-1133">Transmembrane helix</keyword>
<keyword evidence="2" id="KW-1003">Cell membrane</keyword>
<dbReference type="PANTHER" id="PTHR42920:SF5">
    <property type="entry name" value="EAMA DOMAIN-CONTAINING PROTEIN"/>
    <property type="match status" value="1"/>
</dbReference>
<reference evidence="8 9" key="1">
    <citation type="journal article" date="2008" name="Int. J. Syst. Evol. Microbiol.">
        <title>Amphritea japonica sp. nov. and Amphritea balenae sp. nov., isolated from the sediment adjacent to sperm whale carcasses off Kagoshima, Japan.</title>
        <authorList>
            <person name="Miyazaki M."/>
            <person name="Nogi Y."/>
            <person name="Fujiwara Y."/>
            <person name="Kawato M."/>
            <person name="Nagahama T."/>
            <person name="Kubokawa K."/>
            <person name="Horikoshi K."/>
        </authorList>
    </citation>
    <scope>NUCLEOTIDE SEQUENCE [LARGE SCALE GENOMIC DNA]</scope>
    <source>
        <strain evidence="8 9">ATCC BAA-1530</strain>
    </source>
</reference>
<feature type="transmembrane region" description="Helical" evidence="6">
    <location>
        <begin position="156"/>
        <end position="177"/>
    </location>
</feature>
<evidence type="ECO:0000256" key="2">
    <source>
        <dbReference type="ARBA" id="ARBA00022475"/>
    </source>
</evidence>
<evidence type="ECO:0000259" key="7">
    <source>
        <dbReference type="Pfam" id="PF00892"/>
    </source>
</evidence>
<dbReference type="RefSeq" id="WP_019621567.1">
    <property type="nucleotide sequence ID" value="NZ_AP014545.1"/>
</dbReference>
<sequence>METRNIRADLTLLLVAAIWGFAFVAQRLGMDHLGPFGFNGSRFLLGALSLLPLLLIFRPKPGATEPKAMLRGSLTAGIFLFMGASLQQAGLLWTSAGNAGFITGLYIIIVPLLGLLLGHVTRLNTWLGGLLAVVGLYFLTVNQTNGERFNVNTGDLLVLGSAFFWAAHVIVIGKLASQLDNLRLAIIQFFICALLSFIVALLFEQDTLSLANIALAWQPIAYAGLLSVGVAYTLQVVAQRDAPASHAAIIMSLEAVFAAIGGWWLLSEDFSDRALIGCALMLAGMILSQLNLFRRKKPSTDSVQTPS</sequence>
<dbReference type="Pfam" id="PF00892">
    <property type="entry name" value="EamA"/>
    <property type="match status" value="2"/>
</dbReference>
<evidence type="ECO:0000256" key="1">
    <source>
        <dbReference type="ARBA" id="ARBA00004651"/>
    </source>
</evidence>
<dbReference type="AlphaFoldDB" id="A0A7R6PD78"/>
<dbReference type="InterPro" id="IPR037185">
    <property type="entry name" value="EmrE-like"/>
</dbReference>
<feature type="domain" description="EamA" evidence="7">
    <location>
        <begin position="153"/>
        <end position="287"/>
    </location>
</feature>
<dbReference type="GO" id="GO:0005886">
    <property type="term" value="C:plasma membrane"/>
    <property type="evidence" value="ECO:0007669"/>
    <property type="project" value="UniProtKB-SubCell"/>
</dbReference>
<comment type="subcellular location">
    <subcellularLocation>
        <location evidence="1">Cell membrane</location>
        <topology evidence="1">Multi-pass membrane protein</topology>
    </subcellularLocation>
</comment>
<dbReference type="OrthoDB" id="9804865at2"/>
<evidence type="ECO:0000256" key="3">
    <source>
        <dbReference type="ARBA" id="ARBA00022692"/>
    </source>
</evidence>
<proteinExistence type="predicted"/>
<dbReference type="InterPro" id="IPR000620">
    <property type="entry name" value="EamA_dom"/>
</dbReference>
<feature type="transmembrane region" description="Helical" evidence="6">
    <location>
        <begin position="69"/>
        <end position="93"/>
    </location>
</feature>
<dbReference type="Proteomes" id="UP000595663">
    <property type="component" value="Chromosome"/>
</dbReference>
<feature type="transmembrane region" description="Helical" evidence="6">
    <location>
        <begin position="125"/>
        <end position="144"/>
    </location>
</feature>
<feature type="transmembrane region" description="Helical" evidence="6">
    <location>
        <begin position="184"/>
        <end position="203"/>
    </location>
</feature>
<evidence type="ECO:0000256" key="4">
    <source>
        <dbReference type="ARBA" id="ARBA00022989"/>
    </source>
</evidence>
<keyword evidence="5 6" id="KW-0472">Membrane</keyword>
<feature type="transmembrane region" description="Helical" evidence="6">
    <location>
        <begin position="36"/>
        <end position="57"/>
    </location>
</feature>
<feature type="transmembrane region" description="Helical" evidence="6">
    <location>
        <begin position="12"/>
        <end position="30"/>
    </location>
</feature>
<dbReference type="InterPro" id="IPR051258">
    <property type="entry name" value="Diverse_Substrate_Transporter"/>
</dbReference>
<evidence type="ECO:0000313" key="9">
    <source>
        <dbReference type="Proteomes" id="UP000595663"/>
    </source>
</evidence>
<feature type="transmembrane region" description="Helical" evidence="6">
    <location>
        <begin position="273"/>
        <end position="293"/>
    </location>
</feature>
<protein>
    <recommendedName>
        <fullName evidence="7">EamA domain-containing protein</fullName>
    </recommendedName>
</protein>
<dbReference type="EMBL" id="AP014545">
    <property type="protein sequence ID" value="BBB25961.1"/>
    <property type="molecule type" value="Genomic_DNA"/>
</dbReference>
<feature type="transmembrane region" description="Helical" evidence="6">
    <location>
        <begin position="246"/>
        <end position="267"/>
    </location>
</feature>
<dbReference type="KEGG" id="ajp:AMJAP_1366"/>
<keyword evidence="3 6" id="KW-0812">Transmembrane</keyword>
<organism evidence="8 9">
    <name type="scientific">Amphritea japonica ATCC BAA-1530</name>
    <dbReference type="NCBI Taxonomy" id="1278309"/>
    <lineage>
        <taxon>Bacteria</taxon>
        <taxon>Pseudomonadati</taxon>
        <taxon>Pseudomonadota</taxon>
        <taxon>Gammaproteobacteria</taxon>
        <taxon>Oceanospirillales</taxon>
        <taxon>Oceanospirillaceae</taxon>
        <taxon>Amphritea</taxon>
    </lineage>
</organism>
<evidence type="ECO:0000313" key="8">
    <source>
        <dbReference type="EMBL" id="BBB25961.1"/>
    </source>
</evidence>
<keyword evidence="9" id="KW-1185">Reference proteome</keyword>
<evidence type="ECO:0000256" key="5">
    <source>
        <dbReference type="ARBA" id="ARBA00023136"/>
    </source>
</evidence>
<feature type="transmembrane region" description="Helical" evidence="6">
    <location>
        <begin position="215"/>
        <end position="234"/>
    </location>
</feature>
<dbReference type="PANTHER" id="PTHR42920">
    <property type="entry name" value="OS03G0707200 PROTEIN-RELATED"/>
    <property type="match status" value="1"/>
</dbReference>
<evidence type="ECO:0000256" key="6">
    <source>
        <dbReference type="SAM" id="Phobius"/>
    </source>
</evidence>